<comment type="caution">
    <text evidence="1">The sequence shown here is derived from an EMBL/GenBank/DDBJ whole genome shotgun (WGS) entry which is preliminary data.</text>
</comment>
<gene>
    <name evidence="1" type="ORF">OCV77_01220</name>
</gene>
<evidence type="ECO:0000313" key="1">
    <source>
        <dbReference type="EMBL" id="MCU6743137.1"/>
    </source>
</evidence>
<sequence length="361" mass="42430">MRSHQRIYVCHTFYHAYIACLKELDRPAEERGEATLLLSSMSNDFGTLQERAAESGLFELVLPFDEKEESFFKELAPLHRDRGNLILNMLQRIRFTRKFGKLLEPYIPVDFKAYQEIYVFCDSDPIGYYLSTHRIPYHALEDGLDCIRYYDTARYDNRGHFELKAWMAAHNLIFIQNGYSKYCIDMEVNDISVLPYPCKKYIEKNRKELTEHLTGEQKKILTSIFIENREALVKDLSAEGRKRKKVLVLTEPLCDLTTREQIFTDIVNTYKWFGEEEGCVIMKPHPRDVLAYEKLFPENIVLDGKFPMEILNFVDGLYFDRVVTVFTVPDAILFAGEKIFLGEDFMDKYEAPEIHRQNEQI</sequence>
<proteinExistence type="predicted"/>
<dbReference type="RefSeq" id="WP_262572571.1">
    <property type="nucleotide sequence ID" value="NZ_JAOQKJ010000001.1"/>
</dbReference>
<keyword evidence="2" id="KW-1185">Reference proteome</keyword>
<dbReference type="InterPro" id="IPR012477">
    <property type="entry name" value="Glyco_transf_52"/>
</dbReference>
<name>A0ABT2SYR4_9FIRM</name>
<dbReference type="EMBL" id="JAOQKJ010000001">
    <property type="protein sequence ID" value="MCU6743137.1"/>
    <property type="molecule type" value="Genomic_DNA"/>
</dbReference>
<reference evidence="1 2" key="1">
    <citation type="journal article" date="2021" name="ISME Commun">
        <title>Automated analysis of genomic sequences facilitates high-throughput and comprehensive description of bacteria.</title>
        <authorList>
            <person name="Hitch T.C.A."/>
        </authorList>
    </citation>
    <scope>NUCLEOTIDE SEQUENCE [LARGE SCALE GENOMIC DNA]</scope>
    <source>
        <strain evidence="1 2">Sanger_18</strain>
    </source>
</reference>
<protein>
    <submittedName>
        <fullName evidence="1">Glycosyltransferase family 52 protein</fullName>
    </submittedName>
</protein>
<dbReference type="Proteomes" id="UP001652432">
    <property type="component" value="Unassembled WGS sequence"/>
</dbReference>
<organism evidence="1 2">
    <name type="scientific">Suilimivivens aceti</name>
    <dbReference type="NCBI Taxonomy" id="2981774"/>
    <lineage>
        <taxon>Bacteria</taxon>
        <taxon>Bacillati</taxon>
        <taxon>Bacillota</taxon>
        <taxon>Clostridia</taxon>
        <taxon>Lachnospirales</taxon>
        <taxon>Lachnospiraceae</taxon>
        <taxon>Suilimivivens</taxon>
    </lineage>
</organism>
<evidence type="ECO:0000313" key="2">
    <source>
        <dbReference type="Proteomes" id="UP001652432"/>
    </source>
</evidence>
<accession>A0ABT2SYR4</accession>
<dbReference type="Pfam" id="PF07922">
    <property type="entry name" value="Glyco_transf_52"/>
    <property type="match status" value="1"/>
</dbReference>